<keyword evidence="2" id="KW-0812">Transmembrane</keyword>
<dbReference type="CDD" id="cd00920">
    <property type="entry name" value="Cupredoxin"/>
    <property type="match status" value="1"/>
</dbReference>
<evidence type="ECO:0000256" key="2">
    <source>
        <dbReference type="SAM" id="Phobius"/>
    </source>
</evidence>
<organism evidence="4 5">
    <name type="scientific">Podospora didyma</name>
    <dbReference type="NCBI Taxonomy" id="330526"/>
    <lineage>
        <taxon>Eukaryota</taxon>
        <taxon>Fungi</taxon>
        <taxon>Dikarya</taxon>
        <taxon>Ascomycota</taxon>
        <taxon>Pezizomycotina</taxon>
        <taxon>Sordariomycetes</taxon>
        <taxon>Sordariomycetidae</taxon>
        <taxon>Sordariales</taxon>
        <taxon>Podosporaceae</taxon>
        <taxon>Podospora</taxon>
    </lineage>
</organism>
<reference evidence="4" key="2">
    <citation type="submission" date="2023-06" db="EMBL/GenBank/DDBJ databases">
        <authorList>
            <consortium name="Lawrence Berkeley National Laboratory"/>
            <person name="Haridas S."/>
            <person name="Hensen N."/>
            <person name="Bonometti L."/>
            <person name="Westerberg I."/>
            <person name="Brannstrom I.O."/>
            <person name="Guillou S."/>
            <person name="Cros-Aarteil S."/>
            <person name="Calhoun S."/>
            <person name="Kuo A."/>
            <person name="Mondo S."/>
            <person name="Pangilinan J."/>
            <person name="Riley R."/>
            <person name="LaButti K."/>
            <person name="Andreopoulos B."/>
            <person name="Lipzen A."/>
            <person name="Chen C."/>
            <person name="Yanf M."/>
            <person name="Daum C."/>
            <person name="Ng V."/>
            <person name="Clum A."/>
            <person name="Steindorff A."/>
            <person name="Ohm R."/>
            <person name="Martin F."/>
            <person name="Silar P."/>
            <person name="Natvig D."/>
            <person name="Lalanne C."/>
            <person name="Gautier V."/>
            <person name="Ament-velasquez S.L."/>
            <person name="Kruys A."/>
            <person name="Hutchinson M.I."/>
            <person name="Powell A.J."/>
            <person name="Barry K."/>
            <person name="Miller A.N."/>
            <person name="Grigoriev I.V."/>
            <person name="Debuchy R."/>
            <person name="Gladieux P."/>
            <person name="Thoren M.H."/>
            <person name="Johannesson H."/>
        </authorList>
    </citation>
    <scope>NUCLEOTIDE SEQUENCE</scope>
    <source>
        <strain evidence="4">CBS 232.78</strain>
    </source>
</reference>
<protein>
    <recommendedName>
        <fullName evidence="6">Extracellular serine-rich protein</fullName>
    </recommendedName>
</protein>
<evidence type="ECO:0000313" key="5">
    <source>
        <dbReference type="Proteomes" id="UP001285441"/>
    </source>
</evidence>
<dbReference type="InterPro" id="IPR008972">
    <property type="entry name" value="Cupredoxin"/>
</dbReference>
<evidence type="ECO:0000256" key="1">
    <source>
        <dbReference type="SAM" id="MobiDB-lite"/>
    </source>
</evidence>
<proteinExistence type="predicted"/>
<dbReference type="Proteomes" id="UP001285441">
    <property type="component" value="Unassembled WGS sequence"/>
</dbReference>
<sequence length="414" mass="43692">MLALHFLGLMAALRTAGVVAQYSTSTTLHSSTTEAPKTTSAPSATTTTGSTSSTAAPKTIAIAVGANGFSFEPKQVNASVGDTIRFNFYPGAHRVSRAEYKFPCIPYEYTGANKVGFWSGIIAPQVISNPPPSYDVKINDTNPVFYYCSAPESCTKEYMIGVINPSNDQTLDTQLRFAKNATFQLSPGDPFPSEGSIPTLSPTGPGGSAATSQPAAGASVSDHPHLSAGAIAGIAVGAVVVLGLLAFLIFLCGRRGGFYEAYRKSRPATAPPFIPGMIETKYYNNGNDDPKSPGNASLSTYSPHDVHDPFHHGSAMVHNNMGPLPLHFGSAPISPTYAPYQAPFFSGSPPLHNGLVREMNAYPNEPLYRSPVELPTAATSPGVAELSRSPVARSPPPVYPRNSERDSWTAGPKP</sequence>
<keyword evidence="3" id="KW-0732">Signal</keyword>
<feature type="transmembrane region" description="Helical" evidence="2">
    <location>
        <begin position="230"/>
        <end position="253"/>
    </location>
</feature>
<name>A0AAE0U7S9_9PEZI</name>
<accession>A0AAE0U7S9</accession>
<dbReference type="SUPFAM" id="SSF49503">
    <property type="entry name" value="Cupredoxins"/>
    <property type="match status" value="1"/>
</dbReference>
<dbReference type="AlphaFoldDB" id="A0AAE0U7S9"/>
<keyword evidence="2" id="KW-1133">Transmembrane helix</keyword>
<feature type="region of interest" description="Disordered" evidence="1">
    <location>
        <begin position="192"/>
        <end position="222"/>
    </location>
</feature>
<feature type="region of interest" description="Disordered" evidence="1">
    <location>
        <begin position="284"/>
        <end position="305"/>
    </location>
</feature>
<dbReference type="InterPro" id="IPR052953">
    <property type="entry name" value="Ser-rich/MCO-related"/>
</dbReference>
<keyword evidence="2" id="KW-0472">Membrane</keyword>
<keyword evidence="5" id="KW-1185">Reference proteome</keyword>
<evidence type="ECO:0008006" key="6">
    <source>
        <dbReference type="Google" id="ProtNLM"/>
    </source>
</evidence>
<gene>
    <name evidence="4" type="ORF">B0H63DRAFT_38222</name>
</gene>
<dbReference type="PANTHER" id="PTHR34883">
    <property type="entry name" value="SERINE-RICH PROTEIN, PUTATIVE-RELATED-RELATED"/>
    <property type="match status" value="1"/>
</dbReference>
<feature type="region of interest" description="Disordered" evidence="1">
    <location>
        <begin position="373"/>
        <end position="414"/>
    </location>
</feature>
<comment type="caution">
    <text evidence="4">The sequence shown here is derived from an EMBL/GenBank/DDBJ whole genome shotgun (WGS) entry which is preliminary data.</text>
</comment>
<evidence type="ECO:0000256" key="3">
    <source>
        <dbReference type="SAM" id="SignalP"/>
    </source>
</evidence>
<feature type="signal peptide" evidence="3">
    <location>
        <begin position="1"/>
        <end position="20"/>
    </location>
</feature>
<feature type="region of interest" description="Disordered" evidence="1">
    <location>
        <begin position="29"/>
        <end position="53"/>
    </location>
</feature>
<dbReference type="Gene3D" id="2.60.40.420">
    <property type="entry name" value="Cupredoxins - blue copper proteins"/>
    <property type="match status" value="1"/>
</dbReference>
<evidence type="ECO:0000313" key="4">
    <source>
        <dbReference type="EMBL" id="KAK3394161.1"/>
    </source>
</evidence>
<dbReference type="PANTHER" id="PTHR34883:SF8">
    <property type="entry name" value="EXTRACELLULAR SERINE-RICH PROTEIN (AFU_ORTHOLOGUE AFUA_6G00670)"/>
    <property type="match status" value="1"/>
</dbReference>
<feature type="chain" id="PRO_5041922874" description="Extracellular serine-rich protein" evidence="3">
    <location>
        <begin position="21"/>
        <end position="414"/>
    </location>
</feature>
<reference evidence="4" key="1">
    <citation type="journal article" date="2023" name="Mol. Phylogenet. Evol.">
        <title>Genome-scale phylogeny and comparative genomics of the fungal order Sordariales.</title>
        <authorList>
            <person name="Hensen N."/>
            <person name="Bonometti L."/>
            <person name="Westerberg I."/>
            <person name="Brannstrom I.O."/>
            <person name="Guillou S."/>
            <person name="Cros-Aarteil S."/>
            <person name="Calhoun S."/>
            <person name="Haridas S."/>
            <person name="Kuo A."/>
            <person name="Mondo S."/>
            <person name="Pangilinan J."/>
            <person name="Riley R."/>
            <person name="LaButti K."/>
            <person name="Andreopoulos B."/>
            <person name="Lipzen A."/>
            <person name="Chen C."/>
            <person name="Yan M."/>
            <person name="Daum C."/>
            <person name="Ng V."/>
            <person name="Clum A."/>
            <person name="Steindorff A."/>
            <person name="Ohm R.A."/>
            <person name="Martin F."/>
            <person name="Silar P."/>
            <person name="Natvig D.O."/>
            <person name="Lalanne C."/>
            <person name="Gautier V."/>
            <person name="Ament-Velasquez S.L."/>
            <person name="Kruys A."/>
            <person name="Hutchinson M.I."/>
            <person name="Powell A.J."/>
            <person name="Barry K."/>
            <person name="Miller A.N."/>
            <person name="Grigoriev I.V."/>
            <person name="Debuchy R."/>
            <person name="Gladieux P."/>
            <person name="Hiltunen Thoren M."/>
            <person name="Johannesson H."/>
        </authorList>
    </citation>
    <scope>NUCLEOTIDE SEQUENCE</scope>
    <source>
        <strain evidence="4">CBS 232.78</strain>
    </source>
</reference>
<dbReference type="EMBL" id="JAULSW010000001">
    <property type="protein sequence ID" value="KAK3394161.1"/>
    <property type="molecule type" value="Genomic_DNA"/>
</dbReference>